<reference evidence="3" key="1">
    <citation type="journal article" date="2021" name="Open Biol.">
        <title>Shared evolutionary footprints suggest mitochondrial oxidative damage underlies multiple complex I losses in fungi.</title>
        <authorList>
            <person name="Schikora-Tamarit M.A."/>
            <person name="Marcet-Houben M."/>
            <person name="Nosek J."/>
            <person name="Gabaldon T."/>
        </authorList>
    </citation>
    <scope>NUCLEOTIDE SEQUENCE</scope>
    <source>
        <strain evidence="3">CBS2887</strain>
    </source>
</reference>
<dbReference type="GO" id="GO:0005737">
    <property type="term" value="C:cytoplasm"/>
    <property type="evidence" value="ECO:0007669"/>
    <property type="project" value="TreeGrafter"/>
</dbReference>
<dbReference type="PANTHER" id="PTHR44167">
    <property type="entry name" value="OVARIAN-SPECIFIC SERINE/THREONINE-PROTEIN KINASE LOK-RELATED"/>
    <property type="match status" value="1"/>
</dbReference>
<dbReference type="Proteomes" id="UP000774326">
    <property type="component" value="Unassembled WGS sequence"/>
</dbReference>
<dbReference type="SUPFAM" id="SSF56112">
    <property type="entry name" value="Protein kinase-like (PK-like)"/>
    <property type="match status" value="1"/>
</dbReference>
<name>A0A9P8TK45_WICPI</name>
<keyword evidence="4" id="KW-1185">Reference proteome</keyword>
<gene>
    <name evidence="3" type="ORF">WICPIJ_007263</name>
</gene>
<dbReference type="GO" id="GO:0005634">
    <property type="term" value="C:nucleus"/>
    <property type="evidence" value="ECO:0007669"/>
    <property type="project" value="TreeGrafter"/>
</dbReference>
<dbReference type="InterPro" id="IPR000719">
    <property type="entry name" value="Prot_kinase_dom"/>
</dbReference>
<feature type="region of interest" description="Disordered" evidence="1">
    <location>
        <begin position="27"/>
        <end position="46"/>
    </location>
</feature>
<proteinExistence type="predicted"/>
<comment type="caution">
    <text evidence="3">The sequence shown here is derived from an EMBL/GenBank/DDBJ whole genome shotgun (WGS) entry which is preliminary data.</text>
</comment>
<evidence type="ECO:0000313" key="4">
    <source>
        <dbReference type="Proteomes" id="UP000774326"/>
    </source>
</evidence>
<dbReference type="OrthoDB" id="248923at2759"/>
<accession>A0A9P8TK45</accession>
<dbReference type="AlphaFoldDB" id="A0A9P8TK45"/>
<reference evidence="3" key="2">
    <citation type="submission" date="2021-01" db="EMBL/GenBank/DDBJ databases">
        <authorList>
            <person name="Schikora-Tamarit M.A."/>
        </authorList>
    </citation>
    <scope>NUCLEOTIDE SEQUENCE</scope>
    <source>
        <strain evidence="3">CBS2887</strain>
    </source>
</reference>
<feature type="compositionally biased region" description="Basic and acidic residues" evidence="1">
    <location>
        <begin position="35"/>
        <end position="46"/>
    </location>
</feature>
<dbReference type="InterPro" id="IPR011009">
    <property type="entry name" value="Kinase-like_dom_sf"/>
</dbReference>
<dbReference type="PANTHER" id="PTHR44167:SF24">
    <property type="entry name" value="SERINE_THREONINE-PROTEIN KINASE CHK2"/>
    <property type="match status" value="1"/>
</dbReference>
<dbReference type="PROSITE" id="PS50011">
    <property type="entry name" value="PROTEIN_KINASE_DOM"/>
    <property type="match status" value="1"/>
</dbReference>
<sequence>MTILKLTSGSHSDQYNPSVIKVLESANENELNKPSPEHKSSKVDQLAESKVNEPKIDKLLEQKVDNIDATSCITTKPNDTKDYLLILSLKQNYKIILNLSGGAFGQVYIAQIISKDSQPRSKELQVETKGTLLERTKGYENRNYQALARKVCAIKIMRPKREFNTIEKTLKSSEVQFVLNVPYHDNLLQSYGMFFNSEASTPQFCLTMEPMETDFYETINVRAREKKPFKLSTVKNILKQIIDGLAHMHKHGWYHRDVKTENILCTRTGSFYSEEFIKEHNPYLKYQEYVVKIADYGSTTKILKPMEKPSKSFGTVAFLPPEIALEVEDVSYEKMDIWGVGCIALDLMLMHFYVFHAETAKSHLKSLLSVMDDPLTEMSKVSKEKLTPEVKEQFLDLNKALLDIGMDPIFLKNCQSGGVKSLQKRLDNFASEWKELASVVKLCMSWNHYLRPTAQGLADMEVFKDSVAEVNHDIE</sequence>
<evidence type="ECO:0000256" key="1">
    <source>
        <dbReference type="SAM" id="MobiDB-lite"/>
    </source>
</evidence>
<dbReference type="Gene3D" id="1.10.510.10">
    <property type="entry name" value="Transferase(Phosphotransferase) domain 1"/>
    <property type="match status" value="1"/>
</dbReference>
<dbReference type="GO" id="GO:0004674">
    <property type="term" value="F:protein serine/threonine kinase activity"/>
    <property type="evidence" value="ECO:0007669"/>
    <property type="project" value="TreeGrafter"/>
</dbReference>
<protein>
    <recommendedName>
        <fullName evidence="2">Protein kinase domain-containing protein</fullName>
    </recommendedName>
</protein>
<evidence type="ECO:0000313" key="3">
    <source>
        <dbReference type="EMBL" id="KAH3681769.1"/>
    </source>
</evidence>
<organism evidence="3 4">
    <name type="scientific">Wickerhamomyces pijperi</name>
    <name type="common">Yeast</name>
    <name type="synonym">Pichia pijperi</name>
    <dbReference type="NCBI Taxonomy" id="599730"/>
    <lineage>
        <taxon>Eukaryota</taxon>
        <taxon>Fungi</taxon>
        <taxon>Dikarya</taxon>
        <taxon>Ascomycota</taxon>
        <taxon>Saccharomycotina</taxon>
        <taxon>Saccharomycetes</taxon>
        <taxon>Phaffomycetales</taxon>
        <taxon>Wickerhamomycetaceae</taxon>
        <taxon>Wickerhamomyces</taxon>
    </lineage>
</organism>
<dbReference type="Gene3D" id="3.30.200.20">
    <property type="entry name" value="Phosphorylase Kinase, domain 1"/>
    <property type="match status" value="1"/>
</dbReference>
<dbReference type="Pfam" id="PF00069">
    <property type="entry name" value="Pkinase"/>
    <property type="match status" value="1"/>
</dbReference>
<dbReference type="GO" id="GO:0005524">
    <property type="term" value="F:ATP binding"/>
    <property type="evidence" value="ECO:0007669"/>
    <property type="project" value="InterPro"/>
</dbReference>
<dbReference type="EMBL" id="JAEUBG010004209">
    <property type="protein sequence ID" value="KAH3681769.1"/>
    <property type="molecule type" value="Genomic_DNA"/>
</dbReference>
<feature type="domain" description="Protein kinase" evidence="2">
    <location>
        <begin position="93"/>
        <end position="463"/>
    </location>
</feature>
<dbReference type="SMART" id="SM00220">
    <property type="entry name" value="S_TKc"/>
    <property type="match status" value="1"/>
</dbReference>
<dbReference type="GO" id="GO:0044773">
    <property type="term" value="P:mitotic DNA damage checkpoint signaling"/>
    <property type="evidence" value="ECO:0007669"/>
    <property type="project" value="TreeGrafter"/>
</dbReference>
<evidence type="ECO:0000259" key="2">
    <source>
        <dbReference type="PROSITE" id="PS50011"/>
    </source>
</evidence>